<accession>A0A0F7L654</accession>
<protein>
    <submittedName>
        <fullName evidence="1">Uncharacterized protein</fullName>
    </submittedName>
</protein>
<proteinExistence type="predicted"/>
<name>A0A0F7L654_9VIRU</name>
<dbReference type="EMBL" id="KR029588">
    <property type="protein sequence ID" value="AKH47008.1"/>
    <property type="molecule type" value="Genomic_DNA"/>
</dbReference>
<organism evidence="1">
    <name type="scientific">uncultured marine virus</name>
    <dbReference type="NCBI Taxonomy" id="186617"/>
    <lineage>
        <taxon>Viruses</taxon>
        <taxon>environmental samples</taxon>
    </lineage>
</organism>
<reference evidence="1" key="1">
    <citation type="journal article" date="2015" name="Front. Microbiol.">
        <title>Combining genomic sequencing methods to explore viral diversity and reveal potential virus-host interactions.</title>
        <authorList>
            <person name="Chow C.E."/>
            <person name="Winget D.M."/>
            <person name="White R.A.III."/>
            <person name="Hallam S.J."/>
            <person name="Suttle C.A."/>
        </authorList>
    </citation>
    <scope>NUCLEOTIDE SEQUENCE</scope>
    <source>
        <strain evidence="1">Anoxic2_4</strain>
    </source>
</reference>
<reference evidence="1" key="2">
    <citation type="submission" date="2015-03" db="EMBL/GenBank/DDBJ databases">
        <authorList>
            <person name="Chow C.-E.T."/>
            <person name="Winget D.M."/>
            <person name="White R.A.III."/>
            <person name="Hallam S.J."/>
            <person name="Suttle C.A."/>
        </authorList>
    </citation>
    <scope>NUCLEOTIDE SEQUENCE</scope>
    <source>
        <strain evidence="1">Anoxic2_4</strain>
    </source>
</reference>
<evidence type="ECO:0000313" key="1">
    <source>
        <dbReference type="EMBL" id="AKH47008.1"/>
    </source>
</evidence>
<sequence>MESVFVLHSVLLILVTSPVSLPQDLIGGRCSRIRPLPSGRGVVFWHSRANSSFLLRRPQAR</sequence>